<organism evidence="5 6">
    <name type="scientific">Monilinia laxa</name>
    <name type="common">Brown rot fungus</name>
    <name type="synonym">Sclerotinia laxa</name>
    <dbReference type="NCBI Taxonomy" id="61186"/>
    <lineage>
        <taxon>Eukaryota</taxon>
        <taxon>Fungi</taxon>
        <taxon>Dikarya</taxon>
        <taxon>Ascomycota</taxon>
        <taxon>Pezizomycotina</taxon>
        <taxon>Leotiomycetes</taxon>
        <taxon>Helotiales</taxon>
        <taxon>Sclerotiniaceae</taxon>
        <taxon>Monilinia</taxon>
    </lineage>
</organism>
<dbReference type="GO" id="GO:0000225">
    <property type="term" value="F:N-acetylglucosaminylphosphatidylinositol deacetylase activity"/>
    <property type="evidence" value="ECO:0007669"/>
    <property type="project" value="UniProtKB-EC"/>
</dbReference>
<reference evidence="5 6" key="1">
    <citation type="submission" date="2019-06" db="EMBL/GenBank/DDBJ databases">
        <title>Genome Sequence of the Brown Rot Fungal Pathogen Monilinia laxa.</title>
        <authorList>
            <person name="De Miccolis Angelini R.M."/>
            <person name="Landi L."/>
            <person name="Abate D."/>
            <person name="Pollastro S."/>
            <person name="Romanazzi G."/>
            <person name="Faretra F."/>
        </authorList>
    </citation>
    <scope>NUCLEOTIDE SEQUENCE [LARGE SCALE GENOMIC DNA]</scope>
    <source>
        <strain evidence="5 6">Mlax316</strain>
    </source>
</reference>
<dbReference type="PANTHER" id="PTHR12993">
    <property type="entry name" value="N-ACETYLGLUCOSAMINYL-PHOSPHATIDYLINOSITOL DE-N-ACETYLASE-RELATED"/>
    <property type="match status" value="1"/>
</dbReference>
<name>A0A5N6K367_MONLA</name>
<dbReference type="Pfam" id="PF02585">
    <property type="entry name" value="PIG-L"/>
    <property type="match status" value="1"/>
</dbReference>
<keyword evidence="6" id="KW-1185">Reference proteome</keyword>
<keyword evidence="4" id="KW-1133">Transmembrane helix</keyword>
<dbReference type="EMBL" id="VIGI01000008">
    <property type="protein sequence ID" value="KAB8296751.1"/>
    <property type="molecule type" value="Genomic_DNA"/>
</dbReference>
<evidence type="ECO:0000256" key="4">
    <source>
        <dbReference type="SAM" id="Phobius"/>
    </source>
</evidence>
<comment type="caution">
    <text evidence="5">The sequence shown here is derived from an EMBL/GenBank/DDBJ whole genome shotgun (WGS) entry which is preliminary data.</text>
</comment>
<dbReference type="PANTHER" id="PTHR12993:SF11">
    <property type="entry name" value="N-ACETYLGLUCOSAMINYL-PHOSPHATIDYLINOSITOL DE-N-ACETYLASE"/>
    <property type="match status" value="1"/>
</dbReference>
<evidence type="ECO:0000256" key="3">
    <source>
        <dbReference type="SAM" id="MobiDB-lite"/>
    </source>
</evidence>
<gene>
    <name evidence="5" type="ORF">EYC80_002168</name>
</gene>
<feature type="compositionally biased region" description="Low complexity" evidence="3">
    <location>
        <begin position="362"/>
        <end position="374"/>
    </location>
</feature>
<protein>
    <recommendedName>
        <fullName evidence="2">N-acetylglucosaminylphosphatidylinositol deacetylase</fullName>
        <ecNumber evidence="2">3.5.1.89</ecNumber>
    </recommendedName>
</protein>
<keyword evidence="4" id="KW-0472">Membrane</keyword>
<dbReference type="GO" id="GO:0006506">
    <property type="term" value="P:GPI anchor biosynthetic process"/>
    <property type="evidence" value="ECO:0007669"/>
    <property type="project" value="UniProtKB-UniPathway"/>
</dbReference>
<feature type="region of interest" description="Disordered" evidence="3">
    <location>
        <begin position="339"/>
        <end position="384"/>
    </location>
</feature>
<dbReference type="Gene3D" id="3.40.50.10320">
    <property type="entry name" value="LmbE-like"/>
    <property type="match status" value="1"/>
</dbReference>
<evidence type="ECO:0000256" key="1">
    <source>
        <dbReference type="ARBA" id="ARBA00006066"/>
    </source>
</evidence>
<dbReference type="AlphaFoldDB" id="A0A5N6K367"/>
<comment type="similarity">
    <text evidence="1">Belongs to the PIGL family.</text>
</comment>
<dbReference type="InterPro" id="IPR003737">
    <property type="entry name" value="GlcNAc_PI_deacetylase-related"/>
</dbReference>
<dbReference type="UniPathway" id="UPA00196"/>
<dbReference type="Proteomes" id="UP000326757">
    <property type="component" value="Unassembled WGS sequence"/>
</dbReference>
<sequence>MQWTYLLTLPIITFVAWQYTVTVVNSRFPKLRNKKICLLIAHPDDEAMFFAPAMQALTDPELGNHVKILCLSSGDADGLGETRKKELVKSGMQLGLRQENDVFVFTSPDFPDSMTKTWDKEKIANLLASAFCPPHTRKTNLTVAPTATIDVILTFDGQGISSHPNHISLYHGSRTLIASMMRDRPGWQCPIDLYTLTSVSVLRKYSSILDTFNTMVVAAFSKRETGDHPSPLLMMNGVRQLRTAQKAMTTAHKSQMRWFRWGWIGMSRYMVINDLKLEKVVAAYYKRPLWISLLCIREHRWMRDEKCVYEFNMIIILCFIMHNMVSRKGGKVSLKTTRVAKTANSPTSRSTFKRQLATPPTQQNQSLSENLNLNSKERELEREREKEMDTIGDLTLENVKLEDRILDLERDGRALQECHMEKRGRVWGNKDMEVVDVGKLYDVMNRKSVIGTVIQSKRRSIADLWLRNLHLNLALASGKCISGVFIHGKCVVFYNSRLQILQPQNLPEFSASPSYLPA</sequence>
<evidence type="ECO:0000313" key="5">
    <source>
        <dbReference type="EMBL" id="KAB8296751.1"/>
    </source>
</evidence>
<keyword evidence="4" id="KW-0812">Transmembrane</keyword>
<proteinExistence type="inferred from homology"/>
<feature type="transmembrane region" description="Helical" evidence="4">
    <location>
        <begin position="6"/>
        <end position="25"/>
    </location>
</feature>
<accession>A0A5N6K367</accession>
<feature type="compositionally biased region" description="Basic and acidic residues" evidence="3">
    <location>
        <begin position="375"/>
        <end position="384"/>
    </location>
</feature>
<evidence type="ECO:0000256" key="2">
    <source>
        <dbReference type="ARBA" id="ARBA00012176"/>
    </source>
</evidence>
<dbReference type="EC" id="3.5.1.89" evidence="2"/>
<dbReference type="InterPro" id="IPR024078">
    <property type="entry name" value="LmbE-like_dom_sf"/>
</dbReference>
<evidence type="ECO:0000313" key="6">
    <source>
        <dbReference type="Proteomes" id="UP000326757"/>
    </source>
</evidence>
<dbReference type="SUPFAM" id="SSF102588">
    <property type="entry name" value="LmbE-like"/>
    <property type="match status" value="1"/>
</dbReference>
<dbReference type="OrthoDB" id="440160at2759"/>
<dbReference type="GO" id="GO:0016020">
    <property type="term" value="C:membrane"/>
    <property type="evidence" value="ECO:0007669"/>
    <property type="project" value="GOC"/>
</dbReference>
<dbReference type="GO" id="GO:0005783">
    <property type="term" value="C:endoplasmic reticulum"/>
    <property type="evidence" value="ECO:0007669"/>
    <property type="project" value="TreeGrafter"/>
</dbReference>